<keyword evidence="6 11" id="KW-0566">Pantothenate biosynthesis</keyword>
<feature type="domain" description="Ketopantoate reductase C-terminal" evidence="13">
    <location>
        <begin position="176"/>
        <end position="301"/>
    </location>
</feature>
<dbReference type="NCBIfam" id="NF005088">
    <property type="entry name" value="PRK06522.1-2"/>
    <property type="match status" value="1"/>
</dbReference>
<dbReference type="Proteomes" id="UP000005947">
    <property type="component" value="Unassembled WGS sequence"/>
</dbReference>
<evidence type="ECO:0000256" key="2">
    <source>
        <dbReference type="ARBA" id="ARBA00004994"/>
    </source>
</evidence>
<dbReference type="SUPFAM" id="SSF51735">
    <property type="entry name" value="NAD(P)-binding Rossmann-fold domains"/>
    <property type="match status" value="1"/>
</dbReference>
<dbReference type="GO" id="GO:0015940">
    <property type="term" value="P:pantothenate biosynthetic process"/>
    <property type="evidence" value="ECO:0007669"/>
    <property type="project" value="UniProtKB-UniPathway"/>
</dbReference>
<sequence>MRIYIAGSGAMGCRFGYQLQQSGQEVILLDNWQDHIDAIKQNGLKIVGDKPDCVKMTIMHPTEAHETADFIILFTKAMQLPQMLEDIKQIIGEHTKVLCLLNGLGHEDTIRKYIKEENILMGVTVWTAGLKGPGVAILQGKGSINLQSFDTCGKESSAQIVDVMNQAGLNVIYDEDVLPSIWRKACVNGTMNSTCALCDCTIGEFFATEDALHTVRAIIHEFCEVGIASGVKLNESEIVDYVMHVSEIAAPHYPSMHQDLVQNHRLTEIDFINGAVARRGRKLGIQTPYCQMITDLIHAKEHILGISK</sequence>
<comment type="pathway">
    <text evidence="2 11">Cofactor biosynthesis; (R)-pantothenate biosynthesis; (R)-pantoate from 3-methyl-2-oxobutanoate: step 2/2.</text>
</comment>
<evidence type="ECO:0000256" key="1">
    <source>
        <dbReference type="ARBA" id="ARBA00002919"/>
    </source>
</evidence>
<dbReference type="AlphaFoldDB" id="F1T5X2"/>
<dbReference type="InterPro" id="IPR013332">
    <property type="entry name" value="KPR_N"/>
</dbReference>
<comment type="function">
    <text evidence="1 11">Catalyzes the NADPH-dependent reduction of ketopantoate into pantoic acid.</text>
</comment>
<name>F1T5X2_9ACTN</name>
<dbReference type="GO" id="GO:0050661">
    <property type="term" value="F:NADP binding"/>
    <property type="evidence" value="ECO:0007669"/>
    <property type="project" value="TreeGrafter"/>
</dbReference>
<dbReference type="InterPro" id="IPR003710">
    <property type="entry name" value="ApbA"/>
</dbReference>
<dbReference type="Pfam" id="PF02558">
    <property type="entry name" value="ApbA"/>
    <property type="match status" value="1"/>
</dbReference>
<proteinExistence type="inferred from homology"/>
<evidence type="ECO:0000256" key="10">
    <source>
        <dbReference type="ARBA" id="ARBA00048793"/>
    </source>
</evidence>
<dbReference type="EC" id="1.1.1.169" evidence="4 11"/>
<comment type="catalytic activity">
    <reaction evidence="10 11">
        <text>(R)-pantoate + NADP(+) = 2-dehydropantoate + NADPH + H(+)</text>
        <dbReference type="Rhea" id="RHEA:16233"/>
        <dbReference type="ChEBI" id="CHEBI:11561"/>
        <dbReference type="ChEBI" id="CHEBI:15378"/>
        <dbReference type="ChEBI" id="CHEBI:15980"/>
        <dbReference type="ChEBI" id="CHEBI:57783"/>
        <dbReference type="ChEBI" id="CHEBI:58349"/>
        <dbReference type="EC" id="1.1.1.169"/>
    </reaction>
</comment>
<dbReference type="GO" id="GO:0008677">
    <property type="term" value="F:2-dehydropantoate 2-reductase activity"/>
    <property type="evidence" value="ECO:0007669"/>
    <property type="project" value="UniProtKB-EC"/>
</dbReference>
<dbReference type="GeneID" id="93210637"/>
<evidence type="ECO:0000256" key="11">
    <source>
        <dbReference type="RuleBase" id="RU362068"/>
    </source>
</evidence>
<dbReference type="Gene3D" id="3.40.50.720">
    <property type="entry name" value="NAD(P)-binding Rossmann-like Domain"/>
    <property type="match status" value="1"/>
</dbReference>
<keyword evidence="8 11" id="KW-0560">Oxidoreductase</keyword>
<dbReference type="GO" id="GO:0005737">
    <property type="term" value="C:cytoplasm"/>
    <property type="evidence" value="ECO:0007669"/>
    <property type="project" value="TreeGrafter"/>
</dbReference>
<evidence type="ECO:0000313" key="14">
    <source>
        <dbReference type="EMBL" id="EGF22877.1"/>
    </source>
</evidence>
<dbReference type="InterPro" id="IPR013328">
    <property type="entry name" value="6PGD_dom2"/>
</dbReference>
<dbReference type="eggNOG" id="COG1893">
    <property type="taxonomic scope" value="Bacteria"/>
</dbReference>
<dbReference type="InterPro" id="IPR013752">
    <property type="entry name" value="KPA_reductase"/>
</dbReference>
<dbReference type="InterPro" id="IPR036291">
    <property type="entry name" value="NAD(P)-bd_dom_sf"/>
</dbReference>
<evidence type="ECO:0000259" key="12">
    <source>
        <dbReference type="Pfam" id="PF02558"/>
    </source>
</evidence>
<organism evidence="14 15">
    <name type="scientific">Fannyhessea vaginae DSM 15829</name>
    <dbReference type="NCBI Taxonomy" id="525256"/>
    <lineage>
        <taxon>Bacteria</taxon>
        <taxon>Bacillati</taxon>
        <taxon>Actinomycetota</taxon>
        <taxon>Coriobacteriia</taxon>
        <taxon>Coriobacteriales</taxon>
        <taxon>Atopobiaceae</taxon>
        <taxon>Fannyhessea</taxon>
    </lineage>
</organism>
<dbReference type="RefSeq" id="WP_006303061.1">
    <property type="nucleotide sequence ID" value="NZ_ACGK02000002.1"/>
</dbReference>
<comment type="caution">
    <text evidence="14">The sequence shown here is derived from an EMBL/GenBank/DDBJ whole genome shotgun (WGS) entry which is preliminary data.</text>
</comment>
<dbReference type="EMBL" id="ACGK02000002">
    <property type="protein sequence ID" value="EGF22877.1"/>
    <property type="molecule type" value="Genomic_DNA"/>
</dbReference>
<dbReference type="UniPathway" id="UPA00028">
    <property type="reaction ID" value="UER00004"/>
</dbReference>
<comment type="similarity">
    <text evidence="3 11">Belongs to the ketopantoate reductase family.</text>
</comment>
<dbReference type="PANTHER" id="PTHR43765:SF2">
    <property type="entry name" value="2-DEHYDROPANTOATE 2-REDUCTASE"/>
    <property type="match status" value="1"/>
</dbReference>
<evidence type="ECO:0000256" key="7">
    <source>
        <dbReference type="ARBA" id="ARBA00022857"/>
    </source>
</evidence>
<evidence type="ECO:0000256" key="8">
    <source>
        <dbReference type="ARBA" id="ARBA00023002"/>
    </source>
</evidence>
<accession>F1T5X2</accession>
<dbReference type="InterPro" id="IPR008927">
    <property type="entry name" value="6-PGluconate_DH-like_C_sf"/>
</dbReference>
<feature type="domain" description="Ketopantoate reductase N-terminal" evidence="12">
    <location>
        <begin position="3"/>
        <end position="150"/>
    </location>
</feature>
<protein>
    <recommendedName>
        <fullName evidence="5 11">2-dehydropantoate 2-reductase</fullName>
        <ecNumber evidence="4 11">1.1.1.169</ecNumber>
    </recommendedName>
    <alternativeName>
        <fullName evidence="9 11">Ketopantoate reductase</fullName>
    </alternativeName>
</protein>
<dbReference type="Pfam" id="PF08546">
    <property type="entry name" value="ApbA_C"/>
    <property type="match status" value="1"/>
</dbReference>
<reference evidence="14 15" key="1">
    <citation type="submission" date="2011-02" db="EMBL/GenBank/DDBJ databases">
        <authorList>
            <person name="Muzny D."/>
            <person name="Qin X."/>
            <person name="Buhay C."/>
            <person name="Dugan-Rocha S."/>
            <person name="Ding Y."/>
            <person name="Chen G."/>
            <person name="Hawes A."/>
            <person name="Holder M."/>
            <person name="Jhangiani S."/>
            <person name="Johnson A."/>
            <person name="Khan Z."/>
            <person name="Li Z."/>
            <person name="Liu W."/>
            <person name="Liu X."/>
            <person name="Perez L."/>
            <person name="Shen H."/>
            <person name="Wang Q."/>
            <person name="Watt J."/>
            <person name="Xi L."/>
            <person name="Xin Y."/>
            <person name="Zhou J."/>
            <person name="Deng J."/>
            <person name="Jiang H."/>
            <person name="Liu Y."/>
            <person name="Qu J."/>
            <person name="Song X.-Z."/>
            <person name="Zhang L."/>
            <person name="Villasana D."/>
            <person name="Johnson A."/>
            <person name="Liu J."/>
            <person name="Liyanage D."/>
            <person name="Lorensuhewa L."/>
            <person name="Robinson T."/>
            <person name="Song A."/>
            <person name="Song B.-B."/>
            <person name="Dinh H."/>
            <person name="Thornton R."/>
            <person name="Coyle M."/>
            <person name="Francisco L."/>
            <person name="Jackson L."/>
            <person name="Javaid M."/>
            <person name="Korchina V."/>
            <person name="Kovar C."/>
            <person name="Mata R."/>
            <person name="Mathew T."/>
            <person name="Ngo R."/>
            <person name="Nguyen L."/>
            <person name="Nguyen N."/>
            <person name="Okwuonu G."/>
            <person name="Ongeri F."/>
            <person name="Pham C."/>
            <person name="Simmons D."/>
            <person name="Wilczek-Boney K."/>
            <person name="Hale W."/>
            <person name="Jakkamsetti A."/>
            <person name="Pham P."/>
            <person name="Ruth R."/>
            <person name="San Lucas F."/>
            <person name="Warren J."/>
            <person name="Zhang J."/>
            <person name="Zhao Z."/>
            <person name="Zhou C."/>
            <person name="Zhu D."/>
            <person name="Lee S."/>
            <person name="Bess C."/>
            <person name="Blankenburg K."/>
            <person name="Forbes L."/>
            <person name="Fu Q."/>
            <person name="Gubbala S."/>
            <person name="Hirani K."/>
            <person name="Jayaseelan J.C."/>
            <person name="Lara F."/>
            <person name="Munidasa M."/>
            <person name="Palculict T."/>
            <person name="Patil S."/>
            <person name="Pu L.-L."/>
            <person name="Saada N."/>
            <person name="Tang L."/>
            <person name="Weissenberger G."/>
            <person name="Zhu Y."/>
            <person name="Hemphill L."/>
            <person name="Shang Y."/>
            <person name="Youmans B."/>
            <person name="Ayvaz T."/>
            <person name="Ross M."/>
            <person name="Santibanez J."/>
            <person name="Aqrawi P."/>
            <person name="Gross S."/>
            <person name="Joshi V."/>
            <person name="Fowler G."/>
            <person name="Nazareth L."/>
            <person name="Reid J."/>
            <person name="Worley K."/>
            <person name="Petrosino J."/>
            <person name="Highlander S."/>
            <person name="Gibbs R."/>
        </authorList>
    </citation>
    <scope>NUCLEOTIDE SEQUENCE [LARGE SCALE GENOMIC DNA]</scope>
    <source>
        <strain evidence="14 15">DSM 15829</strain>
    </source>
</reference>
<dbReference type="SUPFAM" id="SSF48179">
    <property type="entry name" value="6-phosphogluconate dehydrogenase C-terminal domain-like"/>
    <property type="match status" value="1"/>
</dbReference>
<dbReference type="NCBIfam" id="TIGR00745">
    <property type="entry name" value="apbA_panE"/>
    <property type="match status" value="1"/>
</dbReference>
<evidence type="ECO:0000313" key="15">
    <source>
        <dbReference type="Proteomes" id="UP000005947"/>
    </source>
</evidence>
<gene>
    <name evidence="14" type="ORF">HMPREF0091_10872</name>
</gene>
<evidence type="ECO:0000256" key="5">
    <source>
        <dbReference type="ARBA" id="ARBA00019465"/>
    </source>
</evidence>
<dbReference type="OrthoDB" id="9796561at2"/>
<dbReference type="PANTHER" id="PTHR43765">
    <property type="entry name" value="2-DEHYDROPANTOATE 2-REDUCTASE-RELATED"/>
    <property type="match status" value="1"/>
</dbReference>
<evidence type="ECO:0000256" key="9">
    <source>
        <dbReference type="ARBA" id="ARBA00032024"/>
    </source>
</evidence>
<evidence type="ECO:0000256" key="6">
    <source>
        <dbReference type="ARBA" id="ARBA00022655"/>
    </source>
</evidence>
<evidence type="ECO:0000259" key="13">
    <source>
        <dbReference type="Pfam" id="PF08546"/>
    </source>
</evidence>
<keyword evidence="7 11" id="KW-0521">NADP</keyword>
<dbReference type="Gene3D" id="1.10.1040.10">
    <property type="entry name" value="N-(1-d-carboxylethyl)-l-norvaline Dehydrogenase, domain 2"/>
    <property type="match status" value="1"/>
</dbReference>
<evidence type="ECO:0000256" key="4">
    <source>
        <dbReference type="ARBA" id="ARBA00013014"/>
    </source>
</evidence>
<dbReference type="FunFam" id="1.10.1040.10:FF:000017">
    <property type="entry name" value="2-dehydropantoate 2-reductase"/>
    <property type="match status" value="1"/>
</dbReference>
<dbReference type="InterPro" id="IPR050838">
    <property type="entry name" value="Ketopantoate_reductase"/>
</dbReference>
<evidence type="ECO:0000256" key="3">
    <source>
        <dbReference type="ARBA" id="ARBA00007870"/>
    </source>
</evidence>
<keyword evidence="15" id="KW-1185">Reference proteome</keyword>